<name>A0A653DH29_CALMS</name>
<dbReference type="Proteomes" id="UP000410492">
    <property type="component" value="Unassembled WGS sequence"/>
</dbReference>
<sequence length="21" mass="2460">MYIVADIFHSRRIAKLAGRNQ</sequence>
<feature type="non-terminal residue" evidence="1">
    <location>
        <position position="21"/>
    </location>
</feature>
<evidence type="ECO:0000313" key="2">
    <source>
        <dbReference type="Proteomes" id="UP000410492"/>
    </source>
</evidence>
<reference evidence="1 2" key="1">
    <citation type="submission" date="2019-01" db="EMBL/GenBank/DDBJ databases">
        <authorList>
            <person name="Sayadi A."/>
        </authorList>
    </citation>
    <scope>NUCLEOTIDE SEQUENCE [LARGE SCALE GENOMIC DNA]</scope>
</reference>
<accession>A0A653DH29</accession>
<dbReference type="AlphaFoldDB" id="A0A653DH29"/>
<organism evidence="1 2">
    <name type="scientific">Callosobruchus maculatus</name>
    <name type="common">Southern cowpea weevil</name>
    <name type="synonym">Pulse bruchid</name>
    <dbReference type="NCBI Taxonomy" id="64391"/>
    <lineage>
        <taxon>Eukaryota</taxon>
        <taxon>Metazoa</taxon>
        <taxon>Ecdysozoa</taxon>
        <taxon>Arthropoda</taxon>
        <taxon>Hexapoda</taxon>
        <taxon>Insecta</taxon>
        <taxon>Pterygota</taxon>
        <taxon>Neoptera</taxon>
        <taxon>Endopterygota</taxon>
        <taxon>Coleoptera</taxon>
        <taxon>Polyphaga</taxon>
        <taxon>Cucujiformia</taxon>
        <taxon>Chrysomeloidea</taxon>
        <taxon>Chrysomelidae</taxon>
        <taxon>Bruchinae</taxon>
        <taxon>Bruchini</taxon>
        <taxon>Callosobruchus</taxon>
    </lineage>
</organism>
<evidence type="ECO:0000313" key="1">
    <source>
        <dbReference type="EMBL" id="VEN58831.1"/>
    </source>
</evidence>
<dbReference type="EMBL" id="CAACVG010011779">
    <property type="protein sequence ID" value="VEN58831.1"/>
    <property type="molecule type" value="Genomic_DNA"/>
</dbReference>
<proteinExistence type="predicted"/>
<gene>
    <name evidence="1" type="ORF">CALMAC_LOCUS17074</name>
</gene>
<protein>
    <submittedName>
        <fullName evidence="1">Uncharacterized protein</fullName>
    </submittedName>
</protein>
<keyword evidence="2" id="KW-1185">Reference proteome</keyword>